<dbReference type="InterPro" id="IPR036756">
    <property type="entry name" value="H/ACA_rnp_Nop10_sf"/>
</dbReference>
<reference evidence="8 9" key="1">
    <citation type="submission" date="2017-03" db="EMBL/GenBank/DDBJ databases">
        <title>Genome sequence of Methanobrevibacter wosei.</title>
        <authorList>
            <person name="Poehlein A."/>
            <person name="Seedorf H."/>
            <person name="Daniel R."/>
        </authorList>
    </citation>
    <scope>NUCLEOTIDE SEQUENCE [LARGE SCALE GENOMIC DNA]</scope>
    <source>
        <strain evidence="8 9">DSM 11979</strain>
    </source>
</reference>
<dbReference type="GO" id="GO:1990904">
    <property type="term" value="C:ribonucleoprotein complex"/>
    <property type="evidence" value="ECO:0007669"/>
    <property type="project" value="UniProtKB-KW"/>
</dbReference>
<dbReference type="SUPFAM" id="SSF144210">
    <property type="entry name" value="Nop10-like SnoRNP"/>
    <property type="match status" value="1"/>
</dbReference>
<sequence>MKMKMKRCNDCMIYTLKDECPNCGASVNVIYPPKFSIDDKYGKYRRILKKEAMNK</sequence>
<evidence type="ECO:0000256" key="4">
    <source>
        <dbReference type="ARBA" id="ARBA00022517"/>
    </source>
</evidence>
<dbReference type="EMBL" id="MZGU01000004">
    <property type="protein sequence ID" value="PWB85711.1"/>
    <property type="molecule type" value="Genomic_DNA"/>
</dbReference>
<evidence type="ECO:0000256" key="3">
    <source>
        <dbReference type="ARBA" id="ARBA00018821"/>
    </source>
</evidence>
<dbReference type="OrthoDB" id="7259at2157"/>
<evidence type="ECO:0000256" key="5">
    <source>
        <dbReference type="ARBA" id="ARBA00022552"/>
    </source>
</evidence>
<comment type="function">
    <text evidence="1 7">Involved in ribosome biogenesis; more specifically in 18S rRNA pseudouridylation and in cleavage of pre-rRNA.</text>
</comment>
<dbReference type="InterPro" id="IPR023532">
    <property type="entry name" value="Nop10_arc-typ"/>
</dbReference>
<keyword evidence="6 7" id="KW-0687">Ribonucleoprotein</keyword>
<evidence type="ECO:0000313" key="9">
    <source>
        <dbReference type="Proteomes" id="UP000245577"/>
    </source>
</evidence>
<dbReference type="Pfam" id="PF04135">
    <property type="entry name" value="Nop10p"/>
    <property type="match status" value="1"/>
</dbReference>
<dbReference type="Proteomes" id="UP000245577">
    <property type="component" value="Unassembled WGS sequence"/>
</dbReference>
<dbReference type="Gene3D" id="2.20.28.40">
    <property type="entry name" value="H/ACA ribonucleoprotein complex, subunit Nop10"/>
    <property type="match status" value="1"/>
</dbReference>
<comment type="similarity">
    <text evidence="2 7">Belongs to the NOP10 family.</text>
</comment>
<keyword evidence="5 7" id="KW-0698">rRNA processing</keyword>
<dbReference type="NCBIfam" id="NF009623">
    <property type="entry name" value="PRK13130.1"/>
    <property type="match status" value="1"/>
</dbReference>
<evidence type="ECO:0000313" key="8">
    <source>
        <dbReference type="EMBL" id="PWB85711.1"/>
    </source>
</evidence>
<protein>
    <recommendedName>
        <fullName evidence="3 7">Ribosome biogenesis protein Nop10</fullName>
    </recommendedName>
</protein>
<proteinExistence type="inferred from homology"/>
<dbReference type="AlphaFoldDB" id="A0A2U1S6Q2"/>
<dbReference type="InterPro" id="IPR007264">
    <property type="entry name" value="H/ACA_rnp_Nop10"/>
</dbReference>
<dbReference type="RefSeq" id="WP_116669363.1">
    <property type="nucleotide sequence ID" value="NZ_CALIUN010000005.1"/>
</dbReference>
<evidence type="ECO:0000256" key="1">
    <source>
        <dbReference type="ARBA" id="ARBA00002325"/>
    </source>
</evidence>
<gene>
    <name evidence="7" type="primary">nop10</name>
    <name evidence="8" type="ORF">MBBWO_05470</name>
</gene>
<name>A0A2U1S6Q2_9EURY</name>
<dbReference type="GO" id="GO:0006364">
    <property type="term" value="P:rRNA processing"/>
    <property type="evidence" value="ECO:0007669"/>
    <property type="project" value="UniProtKB-UniRule"/>
</dbReference>
<dbReference type="HAMAP" id="MF_00803">
    <property type="entry name" value="Nop10"/>
    <property type="match status" value="1"/>
</dbReference>
<dbReference type="GO" id="GO:0001522">
    <property type="term" value="P:pseudouridine synthesis"/>
    <property type="evidence" value="ECO:0007669"/>
    <property type="project" value="InterPro"/>
</dbReference>
<keyword evidence="4 7" id="KW-0690">Ribosome biogenesis</keyword>
<comment type="caution">
    <text evidence="8">The sequence shown here is derived from an EMBL/GenBank/DDBJ whole genome shotgun (WGS) entry which is preliminary data.</text>
</comment>
<dbReference type="GO" id="GO:0030515">
    <property type="term" value="F:snoRNA binding"/>
    <property type="evidence" value="ECO:0007669"/>
    <property type="project" value="InterPro"/>
</dbReference>
<organism evidence="8 9">
    <name type="scientific">Methanobrevibacter woesei</name>
    <dbReference type="NCBI Taxonomy" id="190976"/>
    <lineage>
        <taxon>Archaea</taxon>
        <taxon>Methanobacteriati</taxon>
        <taxon>Methanobacteriota</taxon>
        <taxon>Methanomada group</taxon>
        <taxon>Methanobacteria</taxon>
        <taxon>Methanobacteriales</taxon>
        <taxon>Methanobacteriaceae</taxon>
        <taxon>Methanobrevibacter</taxon>
    </lineage>
</organism>
<keyword evidence="9" id="KW-1185">Reference proteome</keyword>
<accession>A0A2U1S6Q2</accession>
<evidence type="ECO:0000256" key="7">
    <source>
        <dbReference type="HAMAP-Rule" id="MF_00803"/>
    </source>
</evidence>
<evidence type="ECO:0000256" key="6">
    <source>
        <dbReference type="ARBA" id="ARBA00023274"/>
    </source>
</evidence>
<evidence type="ECO:0000256" key="2">
    <source>
        <dbReference type="ARBA" id="ARBA00009462"/>
    </source>
</evidence>